<name>A0A074JNP8_9RHOB</name>
<keyword evidence="3" id="KW-1003">Cell membrane</keyword>
<evidence type="ECO:0000256" key="7">
    <source>
        <dbReference type="SAM" id="Phobius"/>
    </source>
</evidence>
<feature type="transmembrane region" description="Helical" evidence="7">
    <location>
        <begin position="268"/>
        <end position="292"/>
    </location>
</feature>
<feature type="transmembrane region" description="Helical" evidence="7">
    <location>
        <begin position="31"/>
        <end position="48"/>
    </location>
</feature>
<sequence length="418" mass="43449">MDARAALKQFPRFPESFHMTPFHAASRLRQILGLPGTVFAFFSVMLGTTVPTPLYPLYRQQFGFSEPIITVIFAVYAVGVIGALLGMGRWSDQIGRRPMLLAGLGCAALSDVILAYSDGLSWLLLGRLISGVSAGIYTGAATVSVIELMPERWRAHGPLVAVAANLGGLGLGPLFAALILQATPDPLVAPYLSHLVLAVIGAVLIVIAPETVNKPAHPRLRMQRLEVPPEVRPVFVPAATAAFAGFMVAGFFTAVSPAFLGEVLGRHSAILVGLDVASFLLMAVLGQILLPLFPAHRRLPIGVGLLLAGVLVLGVGLGAALLSVIIIGAMIAGIGNGLVLRAGLGRVAQAAPSDERAAVTSTFFTASYVALSLPVVGVGLASAVFGLYASALGFAAIVALLCLITLFLLARESRAARA</sequence>
<dbReference type="PROSITE" id="PS50850">
    <property type="entry name" value="MFS"/>
    <property type="match status" value="1"/>
</dbReference>
<evidence type="ECO:0000256" key="3">
    <source>
        <dbReference type="ARBA" id="ARBA00022475"/>
    </source>
</evidence>
<keyword evidence="4 7" id="KW-0812">Transmembrane</keyword>
<dbReference type="Proteomes" id="UP000027471">
    <property type="component" value="Unassembled WGS sequence"/>
</dbReference>
<keyword evidence="6 7" id="KW-0472">Membrane</keyword>
<feature type="transmembrane region" description="Helical" evidence="7">
    <location>
        <begin position="68"/>
        <end position="87"/>
    </location>
</feature>
<dbReference type="GO" id="GO:0022857">
    <property type="term" value="F:transmembrane transporter activity"/>
    <property type="evidence" value="ECO:0007669"/>
    <property type="project" value="InterPro"/>
</dbReference>
<dbReference type="InterPro" id="IPR011701">
    <property type="entry name" value="MFS"/>
</dbReference>
<feature type="transmembrane region" description="Helical" evidence="7">
    <location>
        <begin position="356"/>
        <end position="381"/>
    </location>
</feature>
<reference evidence="9 10" key="1">
    <citation type="journal article" date="2015" name="Antonie Van Leeuwenhoek">
        <title>Thioclava indica sp. nov., isolated from surface seawater of the Indian Ocean.</title>
        <authorList>
            <person name="Liu Y."/>
            <person name="Lai Q."/>
            <person name="Du J."/>
            <person name="Xu H."/>
            <person name="Jiang L."/>
            <person name="Shao Z."/>
        </authorList>
    </citation>
    <scope>NUCLEOTIDE SEQUENCE [LARGE SCALE GENOMIC DNA]</scope>
    <source>
        <strain evidence="9 10">DT23-4</strain>
    </source>
</reference>
<dbReference type="STRING" id="1353528.DT23_05620"/>
<evidence type="ECO:0000256" key="1">
    <source>
        <dbReference type="ARBA" id="ARBA00004651"/>
    </source>
</evidence>
<feature type="transmembrane region" description="Helical" evidence="7">
    <location>
        <begin position="122"/>
        <end position="146"/>
    </location>
</feature>
<dbReference type="eggNOG" id="COG2814">
    <property type="taxonomic scope" value="Bacteria"/>
</dbReference>
<feature type="transmembrane region" description="Helical" evidence="7">
    <location>
        <begin position="191"/>
        <end position="213"/>
    </location>
</feature>
<evidence type="ECO:0000313" key="9">
    <source>
        <dbReference type="EMBL" id="KEO57550.1"/>
    </source>
</evidence>
<proteinExistence type="predicted"/>
<dbReference type="InterPro" id="IPR050171">
    <property type="entry name" value="MFS_Transporters"/>
</dbReference>
<comment type="subcellular location">
    <subcellularLocation>
        <location evidence="1">Cell membrane</location>
        <topology evidence="1">Multi-pass membrane protein</topology>
    </subcellularLocation>
</comment>
<dbReference type="PROSITE" id="PS00216">
    <property type="entry name" value="SUGAR_TRANSPORT_1"/>
    <property type="match status" value="1"/>
</dbReference>
<protein>
    <recommendedName>
        <fullName evidence="8">Major facilitator superfamily (MFS) profile domain-containing protein</fullName>
    </recommendedName>
</protein>
<keyword evidence="5 7" id="KW-1133">Transmembrane helix</keyword>
<dbReference type="PANTHER" id="PTHR23517:SF13">
    <property type="entry name" value="MAJOR FACILITATOR SUPERFAMILY MFS_1"/>
    <property type="match status" value="1"/>
</dbReference>
<evidence type="ECO:0000256" key="4">
    <source>
        <dbReference type="ARBA" id="ARBA00022692"/>
    </source>
</evidence>
<dbReference type="GO" id="GO:0005886">
    <property type="term" value="C:plasma membrane"/>
    <property type="evidence" value="ECO:0007669"/>
    <property type="project" value="UniProtKB-SubCell"/>
</dbReference>
<dbReference type="AlphaFoldDB" id="A0A074JNP8"/>
<evidence type="ECO:0000313" key="10">
    <source>
        <dbReference type="Proteomes" id="UP000027471"/>
    </source>
</evidence>
<feature type="transmembrane region" description="Helical" evidence="7">
    <location>
        <begin position="299"/>
        <end position="319"/>
    </location>
</feature>
<feature type="transmembrane region" description="Helical" evidence="7">
    <location>
        <begin position="99"/>
        <end position="116"/>
    </location>
</feature>
<dbReference type="Gene3D" id="1.20.1250.20">
    <property type="entry name" value="MFS general substrate transporter like domains"/>
    <property type="match status" value="1"/>
</dbReference>
<dbReference type="InterPro" id="IPR005829">
    <property type="entry name" value="Sugar_transporter_CS"/>
</dbReference>
<feature type="transmembrane region" description="Helical" evidence="7">
    <location>
        <begin position="234"/>
        <end position="256"/>
    </location>
</feature>
<keyword evidence="2" id="KW-0813">Transport</keyword>
<dbReference type="SUPFAM" id="SSF103473">
    <property type="entry name" value="MFS general substrate transporter"/>
    <property type="match status" value="1"/>
</dbReference>
<evidence type="ECO:0000256" key="6">
    <source>
        <dbReference type="ARBA" id="ARBA00023136"/>
    </source>
</evidence>
<comment type="caution">
    <text evidence="9">The sequence shown here is derived from an EMBL/GenBank/DDBJ whole genome shotgun (WGS) entry which is preliminary data.</text>
</comment>
<dbReference type="EMBL" id="AUNB01000040">
    <property type="protein sequence ID" value="KEO57550.1"/>
    <property type="molecule type" value="Genomic_DNA"/>
</dbReference>
<evidence type="ECO:0000256" key="5">
    <source>
        <dbReference type="ARBA" id="ARBA00022989"/>
    </source>
</evidence>
<evidence type="ECO:0000256" key="2">
    <source>
        <dbReference type="ARBA" id="ARBA00022448"/>
    </source>
</evidence>
<accession>A0A074JNP8</accession>
<dbReference type="Pfam" id="PF07690">
    <property type="entry name" value="MFS_1"/>
    <property type="match status" value="1"/>
</dbReference>
<dbReference type="InterPro" id="IPR020846">
    <property type="entry name" value="MFS_dom"/>
</dbReference>
<feature type="transmembrane region" description="Helical" evidence="7">
    <location>
        <begin position="325"/>
        <end position="344"/>
    </location>
</feature>
<gene>
    <name evidence="9" type="ORF">DT23_05620</name>
</gene>
<dbReference type="PANTHER" id="PTHR23517">
    <property type="entry name" value="RESISTANCE PROTEIN MDTM, PUTATIVE-RELATED-RELATED"/>
    <property type="match status" value="1"/>
</dbReference>
<feature type="transmembrane region" description="Helical" evidence="7">
    <location>
        <begin position="158"/>
        <end position="179"/>
    </location>
</feature>
<feature type="domain" description="Major facilitator superfamily (MFS) profile" evidence="8">
    <location>
        <begin position="33"/>
        <end position="414"/>
    </location>
</feature>
<dbReference type="InterPro" id="IPR036259">
    <property type="entry name" value="MFS_trans_sf"/>
</dbReference>
<organism evidence="9 10">
    <name type="scientific">Thioclava indica</name>
    <dbReference type="NCBI Taxonomy" id="1353528"/>
    <lineage>
        <taxon>Bacteria</taxon>
        <taxon>Pseudomonadati</taxon>
        <taxon>Pseudomonadota</taxon>
        <taxon>Alphaproteobacteria</taxon>
        <taxon>Rhodobacterales</taxon>
        <taxon>Paracoccaceae</taxon>
        <taxon>Thioclava</taxon>
    </lineage>
</organism>
<evidence type="ECO:0000259" key="8">
    <source>
        <dbReference type="PROSITE" id="PS50850"/>
    </source>
</evidence>
<feature type="transmembrane region" description="Helical" evidence="7">
    <location>
        <begin position="387"/>
        <end position="410"/>
    </location>
</feature>
<keyword evidence="10" id="KW-1185">Reference proteome</keyword>